<name>A0A0C9THD7_PAXIN</name>
<sequence length="140" mass="16115">MTNSAYENAIASAGHFHIGIYTRTLITFILDPVTAPTAKDMKLWVDAIRYLKRGASGGALGFFMYMELIIWLLLFYIIRPDRLRWMSFILAGWGLRPDDKRLLRLLETDRSRSPAILMSTISRNSGLNHGDEHRCRHLSF</sequence>
<dbReference type="HOGENOM" id="CLU_1835784_0_0_1"/>
<evidence type="ECO:0000313" key="2">
    <source>
        <dbReference type="EMBL" id="KIJ06721.1"/>
    </source>
</evidence>
<keyword evidence="1" id="KW-1133">Transmembrane helix</keyword>
<keyword evidence="3" id="KW-1185">Reference proteome</keyword>
<accession>A0A0C9THD7</accession>
<keyword evidence="1" id="KW-0812">Transmembrane</keyword>
<gene>
    <name evidence="2" type="ORF">PAXINDRAFT_103252</name>
</gene>
<dbReference type="Proteomes" id="UP000053647">
    <property type="component" value="Unassembled WGS sequence"/>
</dbReference>
<proteinExistence type="predicted"/>
<organism evidence="2 3">
    <name type="scientific">Paxillus involutus ATCC 200175</name>
    <dbReference type="NCBI Taxonomy" id="664439"/>
    <lineage>
        <taxon>Eukaryota</taxon>
        <taxon>Fungi</taxon>
        <taxon>Dikarya</taxon>
        <taxon>Basidiomycota</taxon>
        <taxon>Agaricomycotina</taxon>
        <taxon>Agaricomycetes</taxon>
        <taxon>Agaricomycetidae</taxon>
        <taxon>Boletales</taxon>
        <taxon>Paxilineae</taxon>
        <taxon>Paxillaceae</taxon>
        <taxon>Paxillus</taxon>
    </lineage>
</organism>
<dbReference type="OrthoDB" id="66881at2759"/>
<evidence type="ECO:0000313" key="3">
    <source>
        <dbReference type="Proteomes" id="UP000053647"/>
    </source>
</evidence>
<keyword evidence="1" id="KW-0472">Membrane</keyword>
<reference evidence="2 3" key="1">
    <citation type="submission" date="2014-06" db="EMBL/GenBank/DDBJ databases">
        <authorList>
            <consortium name="DOE Joint Genome Institute"/>
            <person name="Kuo A."/>
            <person name="Kohler A."/>
            <person name="Nagy L.G."/>
            <person name="Floudas D."/>
            <person name="Copeland A."/>
            <person name="Barry K.W."/>
            <person name="Cichocki N."/>
            <person name="Veneault-Fourrey C."/>
            <person name="LaButti K."/>
            <person name="Lindquist E.A."/>
            <person name="Lipzen A."/>
            <person name="Lundell T."/>
            <person name="Morin E."/>
            <person name="Murat C."/>
            <person name="Sun H."/>
            <person name="Tunlid A."/>
            <person name="Henrissat B."/>
            <person name="Grigoriev I.V."/>
            <person name="Hibbett D.S."/>
            <person name="Martin F."/>
            <person name="Nordberg H.P."/>
            <person name="Cantor M.N."/>
            <person name="Hua S.X."/>
        </authorList>
    </citation>
    <scope>NUCLEOTIDE SEQUENCE [LARGE SCALE GENOMIC DNA]</scope>
    <source>
        <strain evidence="2 3">ATCC 200175</strain>
    </source>
</reference>
<dbReference type="EMBL" id="KN820189">
    <property type="protein sequence ID" value="KIJ06721.1"/>
    <property type="molecule type" value="Genomic_DNA"/>
</dbReference>
<evidence type="ECO:0000256" key="1">
    <source>
        <dbReference type="SAM" id="Phobius"/>
    </source>
</evidence>
<reference evidence="3" key="2">
    <citation type="submission" date="2015-01" db="EMBL/GenBank/DDBJ databases">
        <title>Evolutionary Origins and Diversification of the Mycorrhizal Mutualists.</title>
        <authorList>
            <consortium name="DOE Joint Genome Institute"/>
            <consortium name="Mycorrhizal Genomics Consortium"/>
            <person name="Kohler A."/>
            <person name="Kuo A."/>
            <person name="Nagy L.G."/>
            <person name="Floudas D."/>
            <person name="Copeland A."/>
            <person name="Barry K.W."/>
            <person name="Cichocki N."/>
            <person name="Veneault-Fourrey C."/>
            <person name="LaButti K."/>
            <person name="Lindquist E.A."/>
            <person name="Lipzen A."/>
            <person name="Lundell T."/>
            <person name="Morin E."/>
            <person name="Murat C."/>
            <person name="Riley R."/>
            <person name="Ohm R."/>
            <person name="Sun H."/>
            <person name="Tunlid A."/>
            <person name="Henrissat B."/>
            <person name="Grigoriev I.V."/>
            <person name="Hibbett D.S."/>
            <person name="Martin F."/>
        </authorList>
    </citation>
    <scope>NUCLEOTIDE SEQUENCE [LARGE SCALE GENOMIC DNA]</scope>
    <source>
        <strain evidence="3">ATCC 200175</strain>
    </source>
</reference>
<dbReference type="AlphaFoldDB" id="A0A0C9THD7"/>
<feature type="transmembrane region" description="Helical" evidence="1">
    <location>
        <begin position="59"/>
        <end position="78"/>
    </location>
</feature>
<protein>
    <submittedName>
        <fullName evidence="2">Uncharacterized protein</fullName>
    </submittedName>
</protein>